<evidence type="ECO:0000313" key="4">
    <source>
        <dbReference type="EMBL" id="KAJ0967334.1"/>
    </source>
</evidence>
<dbReference type="Pfam" id="PF23472">
    <property type="entry name" value="LysM2_CERK1_LYK3_4_5"/>
    <property type="match status" value="1"/>
</dbReference>
<feature type="transmembrane region" description="Helical" evidence="1">
    <location>
        <begin position="68"/>
        <end position="86"/>
    </location>
</feature>
<organism evidence="4 5">
    <name type="scientific">Dioscorea zingiberensis</name>
    <dbReference type="NCBI Taxonomy" id="325984"/>
    <lineage>
        <taxon>Eukaryota</taxon>
        <taxon>Viridiplantae</taxon>
        <taxon>Streptophyta</taxon>
        <taxon>Embryophyta</taxon>
        <taxon>Tracheophyta</taxon>
        <taxon>Spermatophyta</taxon>
        <taxon>Magnoliopsida</taxon>
        <taxon>Liliopsida</taxon>
        <taxon>Dioscoreales</taxon>
        <taxon>Dioscoreaceae</taxon>
        <taxon>Dioscorea</taxon>
    </lineage>
</organism>
<dbReference type="PROSITE" id="PS51782">
    <property type="entry name" value="LYSM"/>
    <property type="match status" value="1"/>
</dbReference>
<reference evidence="4" key="2">
    <citation type="journal article" date="2022" name="Hortic Res">
        <title>The genome of Dioscorea zingiberensis sheds light on the biosynthesis, origin and evolution of the medicinally important diosgenin saponins.</title>
        <authorList>
            <person name="Li Y."/>
            <person name="Tan C."/>
            <person name="Li Z."/>
            <person name="Guo J."/>
            <person name="Li S."/>
            <person name="Chen X."/>
            <person name="Wang C."/>
            <person name="Dai X."/>
            <person name="Yang H."/>
            <person name="Song W."/>
            <person name="Hou L."/>
            <person name="Xu J."/>
            <person name="Tong Z."/>
            <person name="Xu A."/>
            <person name="Yuan X."/>
            <person name="Wang W."/>
            <person name="Yang Q."/>
            <person name="Chen L."/>
            <person name="Sun Z."/>
            <person name="Wang K."/>
            <person name="Pan B."/>
            <person name="Chen J."/>
            <person name="Bao Y."/>
            <person name="Liu F."/>
            <person name="Qi X."/>
            <person name="Gang D.R."/>
            <person name="Wen J."/>
            <person name="Li J."/>
        </authorList>
    </citation>
    <scope>NUCLEOTIDE SEQUENCE</scope>
    <source>
        <strain evidence="4">Dzin_1.0</strain>
    </source>
</reference>
<keyword evidence="1" id="KW-0472">Membrane</keyword>
<dbReference type="Pfam" id="PF07714">
    <property type="entry name" value="PK_Tyr_Ser-Thr"/>
    <property type="match status" value="1"/>
</dbReference>
<dbReference type="Proteomes" id="UP001085076">
    <property type="component" value="Miscellaneous, Linkage group lg07"/>
</dbReference>
<dbReference type="InterPro" id="IPR018392">
    <property type="entry name" value="LysM"/>
</dbReference>
<dbReference type="OrthoDB" id="60033at2759"/>
<proteinExistence type="predicted"/>
<dbReference type="PANTHER" id="PTHR45927:SF10">
    <property type="entry name" value="LYSM-DOMAIN RECEPTOR-LIKE KINASE"/>
    <property type="match status" value="1"/>
</dbReference>
<dbReference type="PANTHER" id="PTHR45927">
    <property type="entry name" value="LYSM-DOMAIN RECEPTOR-LIKE KINASE-RELATED"/>
    <property type="match status" value="1"/>
</dbReference>
<keyword evidence="5" id="KW-1185">Reference proteome</keyword>
<dbReference type="Pfam" id="PF23473">
    <property type="entry name" value="LysM3_LYK4_5"/>
    <property type="match status" value="1"/>
</dbReference>
<evidence type="ECO:0000256" key="1">
    <source>
        <dbReference type="SAM" id="Phobius"/>
    </source>
</evidence>
<sequence>MIPFSRLNLNLLPLSLHGHQHLSITSPTMAPYVTYDISNAFTFFLSSSLSLILLLIHLHSKKNNFPNLFIAMLLIYAISFFLFRITSSNQFYDSSSCSAAKFSPGSRYTCDEDTTTQACDTFLVYRAQKGFDTISEIANLFDVLQDNLLIYSNVTDPFEQLEKDREVVIPIQCGCFGGFFLSNVSFQVSNGETYSSIACEVFEGLVKTQTLAEDNHLEEKDFNSKVVLNVPLRCACPDRNDTRNGIYYLVTYPIVEFDGVKLVSEKFGVSSDDIWEANNIIPFSAVFPNTTVLVPLTKQYFYINYSITVDPSIDVPSFIPMITNEGENGSHRHRKKFYAIGSSVGGSSAVLLLLLGLGYYQKARAKHSSLADKHHASTSTRTSTTSCLSPDLIAGMSKYSLISYAIDELSEATNFFSEDTKLGASVHKGCFAGTELVIKRMEFRDACRVINIHSIINHTNIVHLEGVCYGDDECPLSYLVYEFASNGCLRDCMKNKSELIPWHRRTQIAFDVAVGLHYIHHCTIPSYIHMNINSKNILITRDWRAKIANLGEESVVSSHSMETSDVSHSIEEWIAPEYLRHGLVSPKVDVFAFGVVLFELLIGQEVKDGGSVKESLGFLSGKGSVNGCFDKLRELMDSSLRDSPIGEALCVTVLAKACIDDDPLHRPSMNDILMILARMVR</sequence>
<feature type="domain" description="LysM" evidence="3">
    <location>
        <begin position="250"/>
        <end position="294"/>
    </location>
</feature>
<dbReference type="InterPro" id="IPR052611">
    <property type="entry name" value="Plant_RLK_LysM"/>
</dbReference>
<dbReference type="GO" id="GO:0004672">
    <property type="term" value="F:protein kinase activity"/>
    <property type="evidence" value="ECO:0007669"/>
    <property type="project" value="InterPro"/>
</dbReference>
<dbReference type="SUPFAM" id="SSF56112">
    <property type="entry name" value="Protein kinase-like (PK-like)"/>
    <property type="match status" value="1"/>
</dbReference>
<dbReference type="GO" id="GO:0005524">
    <property type="term" value="F:ATP binding"/>
    <property type="evidence" value="ECO:0007669"/>
    <property type="project" value="InterPro"/>
</dbReference>
<evidence type="ECO:0000259" key="3">
    <source>
        <dbReference type="PROSITE" id="PS51782"/>
    </source>
</evidence>
<dbReference type="Pfam" id="PF23446">
    <property type="entry name" value="LysM1_NFP_LYK"/>
    <property type="match status" value="1"/>
</dbReference>
<keyword evidence="1" id="KW-0812">Transmembrane</keyword>
<name>A0A9D5C736_9LILI</name>
<dbReference type="InterPro" id="IPR001245">
    <property type="entry name" value="Ser-Thr/Tyr_kinase_cat_dom"/>
</dbReference>
<feature type="transmembrane region" description="Helical" evidence="1">
    <location>
        <begin position="337"/>
        <end position="360"/>
    </location>
</feature>
<comment type="caution">
    <text evidence="4">The sequence shown here is derived from an EMBL/GenBank/DDBJ whole genome shotgun (WGS) entry which is preliminary data.</text>
</comment>
<dbReference type="GO" id="GO:0005886">
    <property type="term" value="C:plasma membrane"/>
    <property type="evidence" value="ECO:0007669"/>
    <property type="project" value="UniProtKB-ARBA"/>
</dbReference>
<dbReference type="Gene3D" id="3.30.200.20">
    <property type="entry name" value="Phosphorylase Kinase, domain 1"/>
    <property type="match status" value="1"/>
</dbReference>
<dbReference type="EMBL" id="JAGGNH010000007">
    <property type="protein sequence ID" value="KAJ0967334.1"/>
    <property type="molecule type" value="Genomic_DNA"/>
</dbReference>
<dbReference type="InterPro" id="IPR000719">
    <property type="entry name" value="Prot_kinase_dom"/>
</dbReference>
<reference evidence="4" key="1">
    <citation type="submission" date="2021-03" db="EMBL/GenBank/DDBJ databases">
        <authorList>
            <person name="Li Z."/>
            <person name="Yang C."/>
        </authorList>
    </citation>
    <scope>NUCLEOTIDE SEQUENCE</scope>
    <source>
        <strain evidence="4">Dzin_1.0</strain>
        <tissue evidence="4">Leaf</tissue>
    </source>
</reference>
<dbReference type="InterPro" id="IPR011009">
    <property type="entry name" value="Kinase-like_dom_sf"/>
</dbReference>
<accession>A0A9D5C736</accession>
<dbReference type="PROSITE" id="PS50011">
    <property type="entry name" value="PROTEIN_KINASE_DOM"/>
    <property type="match status" value="1"/>
</dbReference>
<protein>
    <submittedName>
        <fullName evidence="4">Uncharacterized protein</fullName>
    </submittedName>
</protein>
<dbReference type="InterPro" id="IPR056561">
    <property type="entry name" value="NFP_LYK_LysM1"/>
</dbReference>
<dbReference type="InterPro" id="IPR056563">
    <property type="entry name" value="LysM3_LYK4_5"/>
</dbReference>
<feature type="transmembrane region" description="Helical" evidence="1">
    <location>
        <begin position="37"/>
        <end position="56"/>
    </location>
</feature>
<evidence type="ECO:0000313" key="5">
    <source>
        <dbReference type="Proteomes" id="UP001085076"/>
    </source>
</evidence>
<evidence type="ECO:0000259" key="2">
    <source>
        <dbReference type="PROSITE" id="PS50011"/>
    </source>
</evidence>
<dbReference type="Gene3D" id="1.10.510.10">
    <property type="entry name" value="Transferase(Phosphotransferase) domain 1"/>
    <property type="match status" value="1"/>
</dbReference>
<dbReference type="InterPro" id="IPR056562">
    <property type="entry name" value="LysM2_CERK1_LYK3_4_5"/>
</dbReference>
<gene>
    <name evidence="4" type="ORF">J5N97_024251</name>
</gene>
<dbReference type="AlphaFoldDB" id="A0A9D5C736"/>
<feature type="domain" description="Protein kinase" evidence="2">
    <location>
        <begin position="349"/>
        <end position="679"/>
    </location>
</feature>
<keyword evidence="1" id="KW-1133">Transmembrane helix</keyword>